<dbReference type="PANTHER" id="PTHR43825:SF1">
    <property type="entry name" value="TRANSKETOLASE-LIKE PYRIMIDINE-BINDING DOMAIN-CONTAINING PROTEIN"/>
    <property type="match status" value="1"/>
</dbReference>
<dbReference type="CDD" id="cd07033">
    <property type="entry name" value="TPP_PYR_DXS_TK_like"/>
    <property type="match status" value="1"/>
</dbReference>
<evidence type="ECO:0000256" key="2">
    <source>
        <dbReference type="ARBA" id="ARBA00007131"/>
    </source>
</evidence>
<dbReference type="FunFam" id="3.40.50.970:FF:000129">
    <property type="entry name" value="Transketolase"/>
    <property type="match status" value="1"/>
</dbReference>
<dbReference type="InterPro" id="IPR033248">
    <property type="entry name" value="Transketolase_C"/>
</dbReference>
<dbReference type="Gene3D" id="3.40.50.970">
    <property type="match status" value="1"/>
</dbReference>
<dbReference type="GO" id="GO:0044272">
    <property type="term" value="P:sulfur compound biosynthetic process"/>
    <property type="evidence" value="ECO:0007669"/>
    <property type="project" value="UniProtKB-ARBA"/>
</dbReference>
<proteinExistence type="inferred from homology"/>
<dbReference type="AlphaFoldDB" id="A0A075H2E5"/>
<dbReference type="InterPro" id="IPR051157">
    <property type="entry name" value="PDH/Transketolase"/>
</dbReference>
<dbReference type="SUPFAM" id="SSF52922">
    <property type="entry name" value="TK C-terminal domain-like"/>
    <property type="match status" value="1"/>
</dbReference>
<name>A0A075H2E5_9ARCH</name>
<dbReference type="SMART" id="SM00861">
    <property type="entry name" value="Transket_pyr"/>
    <property type="match status" value="1"/>
</dbReference>
<dbReference type="GO" id="GO:0004802">
    <property type="term" value="F:transketolase activity"/>
    <property type="evidence" value="ECO:0007669"/>
    <property type="project" value="UniProtKB-EC"/>
</dbReference>
<gene>
    <name evidence="5" type="primary">tktA</name>
    <name evidence="5" type="synonym">tktB</name>
</gene>
<dbReference type="SUPFAM" id="SSF52518">
    <property type="entry name" value="Thiamin diphosphate-binding fold (THDP-binding)"/>
    <property type="match status" value="1"/>
</dbReference>
<evidence type="ECO:0000313" key="5">
    <source>
        <dbReference type="EMBL" id="AIF10346.1"/>
    </source>
</evidence>
<comment type="similarity">
    <text evidence="2">Belongs to the transketolase family.</text>
</comment>
<dbReference type="EC" id="2.2.1.1" evidence="5"/>
<sequence>MSTEQFGDMRTEYSKALVAVGEEDPNVVVLGADTTDSLKTANFGKKFPERFFNVGIAEANLVSVAAGLAYSGKTAFASTYAIFLPGRCVDQIRNAIAYPSPGDKNGLNVKLVVSHGGLSVGADGGSHQQVEDIAIMRAIPNMRVLVPSDSVTVSKLTWIISQQYGPFYMRMARSKTPIIHNDSQEFQIGKGIVLRDGSDCTIIACGITVKIALDAADLLKQEGVSCRVIDCFSVKPIDKELLEKSARETGSIVTCEEHNVMGGFGSSVAEVVSESYPVPIRRIGVQDKFGESARDNEIPQLFEKHGITSINIANSVKEVRGKKL</sequence>
<evidence type="ECO:0000256" key="3">
    <source>
        <dbReference type="ARBA" id="ARBA00023052"/>
    </source>
</evidence>
<dbReference type="InterPro" id="IPR005475">
    <property type="entry name" value="Transketolase-like_Pyr-bd"/>
</dbReference>
<dbReference type="EMBL" id="KF900888">
    <property type="protein sequence ID" value="AIF10346.1"/>
    <property type="molecule type" value="Genomic_DNA"/>
</dbReference>
<keyword evidence="5" id="KW-0808">Transferase</keyword>
<dbReference type="Pfam" id="PF02779">
    <property type="entry name" value="Transket_pyr"/>
    <property type="match status" value="1"/>
</dbReference>
<protein>
    <submittedName>
        <fullName evidence="5">Transketolase, C-terminal subunit (TktA, tktB)</fullName>
        <ecNumber evidence="5">2.2.1.1</ecNumber>
    </submittedName>
</protein>
<dbReference type="Gene3D" id="3.40.50.920">
    <property type="match status" value="1"/>
</dbReference>
<dbReference type="InterPro" id="IPR009014">
    <property type="entry name" value="Transketo_C/PFOR_II"/>
</dbReference>
<organism evidence="5">
    <name type="scientific">uncultured marine thaumarchaeote KM3_45_A03</name>
    <dbReference type="NCBI Taxonomy" id="1456155"/>
    <lineage>
        <taxon>Archaea</taxon>
        <taxon>Nitrososphaerota</taxon>
        <taxon>environmental samples</taxon>
    </lineage>
</organism>
<reference evidence="5" key="1">
    <citation type="journal article" date="2014" name="Genome Biol. Evol.">
        <title>Pangenome evidence for extensive interdomain horizontal transfer affecting lineage core and shell genes in uncultured planktonic thaumarchaeota and euryarchaeota.</title>
        <authorList>
            <person name="Deschamps P."/>
            <person name="Zivanovic Y."/>
            <person name="Moreira D."/>
            <person name="Rodriguez-Valera F."/>
            <person name="Lopez-Garcia P."/>
        </authorList>
    </citation>
    <scope>NUCLEOTIDE SEQUENCE</scope>
</reference>
<dbReference type="GO" id="GO:0006082">
    <property type="term" value="P:organic acid metabolic process"/>
    <property type="evidence" value="ECO:0007669"/>
    <property type="project" value="UniProtKB-ARBA"/>
</dbReference>
<dbReference type="PANTHER" id="PTHR43825">
    <property type="entry name" value="PYRUVATE DEHYDROGENASE E1 COMPONENT"/>
    <property type="match status" value="1"/>
</dbReference>
<dbReference type="Pfam" id="PF02780">
    <property type="entry name" value="Transketolase_C"/>
    <property type="match status" value="1"/>
</dbReference>
<evidence type="ECO:0000259" key="4">
    <source>
        <dbReference type="SMART" id="SM00861"/>
    </source>
</evidence>
<feature type="domain" description="Transketolase-like pyrimidine-binding" evidence="4">
    <location>
        <begin position="7"/>
        <end position="178"/>
    </location>
</feature>
<accession>A0A075H2E5</accession>
<keyword evidence="3" id="KW-0786">Thiamine pyrophosphate</keyword>
<evidence type="ECO:0000256" key="1">
    <source>
        <dbReference type="ARBA" id="ARBA00001964"/>
    </source>
</evidence>
<dbReference type="InterPro" id="IPR029061">
    <property type="entry name" value="THDP-binding"/>
</dbReference>
<comment type="cofactor">
    <cofactor evidence="1">
        <name>thiamine diphosphate</name>
        <dbReference type="ChEBI" id="CHEBI:58937"/>
    </cofactor>
</comment>